<dbReference type="PANTHER" id="PTHR34107">
    <property type="entry name" value="SLL0198 PROTEIN-RELATED"/>
    <property type="match status" value="1"/>
</dbReference>
<organism evidence="2 3">
    <name type="scientific">Roseofilum acuticapitatum BLCC-M154</name>
    <dbReference type="NCBI Taxonomy" id="3022444"/>
    <lineage>
        <taxon>Bacteria</taxon>
        <taxon>Bacillati</taxon>
        <taxon>Cyanobacteriota</taxon>
        <taxon>Cyanophyceae</taxon>
        <taxon>Desertifilales</taxon>
        <taxon>Desertifilaceae</taxon>
        <taxon>Roseofilum</taxon>
        <taxon>Roseofilum acuticapitatum</taxon>
    </lineage>
</organism>
<keyword evidence="3" id="KW-1185">Reference proteome</keyword>
<dbReference type="InterPro" id="IPR011335">
    <property type="entry name" value="Restrct_endonuc-II-like"/>
</dbReference>
<evidence type="ECO:0000313" key="3">
    <source>
        <dbReference type="Proteomes" id="UP001235303"/>
    </source>
</evidence>
<dbReference type="CDD" id="cd06260">
    <property type="entry name" value="DUF820-like"/>
    <property type="match status" value="1"/>
</dbReference>
<keyword evidence="2" id="KW-0540">Nuclease</keyword>
<dbReference type="SUPFAM" id="SSF52980">
    <property type="entry name" value="Restriction endonuclease-like"/>
    <property type="match status" value="1"/>
</dbReference>
<reference evidence="2 3" key="1">
    <citation type="submission" date="2023-01" db="EMBL/GenBank/DDBJ databases">
        <title>Novel diversity within Roseofilum (Cyanobacteria; Desertifilaceae) from marine benthic mats with descriptions of four novel species.</title>
        <authorList>
            <person name="Wang Y."/>
            <person name="Berthold D.E."/>
            <person name="Hu J."/>
            <person name="Lefler F.W."/>
            <person name="Laughinghouse H.D. IV."/>
        </authorList>
    </citation>
    <scope>NUCLEOTIDE SEQUENCE [LARGE SCALE GENOMIC DNA]</scope>
    <source>
        <strain evidence="2 3">BLCC-M154</strain>
    </source>
</reference>
<dbReference type="RefSeq" id="WP_283754132.1">
    <property type="nucleotide sequence ID" value="NZ_JAQOSP010000087.1"/>
</dbReference>
<comment type="caution">
    <text evidence="2">The sequence shown here is derived from an EMBL/GenBank/DDBJ whole genome shotgun (WGS) entry which is preliminary data.</text>
</comment>
<keyword evidence="2" id="KW-0378">Hydrolase</keyword>
<dbReference type="EMBL" id="JAQOSP010000087">
    <property type="protein sequence ID" value="MDJ1170374.1"/>
    <property type="molecule type" value="Genomic_DNA"/>
</dbReference>
<accession>A0ABT7AVE5</accession>
<dbReference type="Gene3D" id="3.90.1570.10">
    <property type="entry name" value="tt1808, chain A"/>
    <property type="match status" value="1"/>
</dbReference>
<dbReference type="Pfam" id="PF05685">
    <property type="entry name" value="Uma2"/>
    <property type="match status" value="1"/>
</dbReference>
<dbReference type="InterPro" id="IPR012296">
    <property type="entry name" value="Nuclease_put_TT1808"/>
</dbReference>
<dbReference type="Proteomes" id="UP001235303">
    <property type="component" value="Unassembled WGS sequence"/>
</dbReference>
<protein>
    <submittedName>
        <fullName evidence="2">Uma2 family endonuclease</fullName>
    </submittedName>
</protein>
<feature type="domain" description="Putative restriction endonuclease" evidence="1">
    <location>
        <begin position="28"/>
        <end position="199"/>
    </location>
</feature>
<evidence type="ECO:0000259" key="1">
    <source>
        <dbReference type="Pfam" id="PF05685"/>
    </source>
</evidence>
<sequence>MMVVQAPPQSKPLWLQLPQELALHVTPEQFTMLAVANRELRLERTATGELIVNPPTGGNTGHRNLSITGQLSVWFEANDTLGRAFDSSTGFEFPNGANRSPDAAWVRCDRWDALTPEQQDGFIPLCPDFVVELRSKTDTLKELRAKMQEYMENGAQLGWLIDPKNKRVEIYRPGQAVEVLENPMALSGEEVLPGFTLTLKRVWA</sequence>
<evidence type="ECO:0000313" key="2">
    <source>
        <dbReference type="EMBL" id="MDJ1170374.1"/>
    </source>
</evidence>
<keyword evidence="2" id="KW-0255">Endonuclease</keyword>
<proteinExistence type="predicted"/>
<dbReference type="PANTHER" id="PTHR34107:SF7">
    <property type="entry name" value="SLR2092 PROTEIN"/>
    <property type="match status" value="1"/>
</dbReference>
<gene>
    <name evidence="2" type="ORF">PMG71_13120</name>
</gene>
<name>A0ABT7AVE5_9CYAN</name>
<dbReference type="GO" id="GO:0004519">
    <property type="term" value="F:endonuclease activity"/>
    <property type="evidence" value="ECO:0007669"/>
    <property type="project" value="UniProtKB-KW"/>
</dbReference>
<dbReference type="InterPro" id="IPR008538">
    <property type="entry name" value="Uma2"/>
</dbReference>